<dbReference type="EMBL" id="CP064936">
    <property type="protein sequence ID" value="QQA01118.1"/>
    <property type="molecule type" value="Genomic_DNA"/>
</dbReference>
<dbReference type="Pfam" id="PF00015">
    <property type="entry name" value="MCPsignal"/>
    <property type="match status" value="1"/>
</dbReference>
<keyword evidence="3" id="KW-0812">Transmembrane</keyword>
<protein>
    <recommendedName>
        <fullName evidence="4">Methyl-accepting transducer domain-containing protein</fullName>
    </recommendedName>
</protein>
<proteinExistence type="predicted"/>
<evidence type="ECO:0000256" key="3">
    <source>
        <dbReference type="SAM" id="Phobius"/>
    </source>
</evidence>
<dbReference type="KEGG" id="tper:IWA51_00345"/>
<evidence type="ECO:0000256" key="1">
    <source>
        <dbReference type="ARBA" id="ARBA00023224"/>
    </source>
</evidence>
<dbReference type="Proteomes" id="UP000595224">
    <property type="component" value="Chromosome"/>
</dbReference>
<evidence type="ECO:0000313" key="6">
    <source>
        <dbReference type="Proteomes" id="UP000595224"/>
    </source>
</evidence>
<feature type="transmembrane region" description="Helical" evidence="3">
    <location>
        <begin position="143"/>
        <end position="163"/>
    </location>
</feature>
<name>A0A7T3RDJ4_9SPIR</name>
<keyword evidence="3" id="KW-0472">Membrane</keyword>
<keyword evidence="1 2" id="KW-0807">Transducer</keyword>
<evidence type="ECO:0000259" key="4">
    <source>
        <dbReference type="PROSITE" id="PS50111"/>
    </source>
</evidence>
<dbReference type="PROSITE" id="PS50111">
    <property type="entry name" value="CHEMOTAXIS_TRANSDUC_2"/>
    <property type="match status" value="1"/>
</dbReference>
<dbReference type="GO" id="GO:0007165">
    <property type="term" value="P:signal transduction"/>
    <property type="evidence" value="ECO:0007669"/>
    <property type="project" value="UniProtKB-KW"/>
</dbReference>
<feature type="transmembrane region" description="Helical" evidence="3">
    <location>
        <begin position="197"/>
        <end position="220"/>
    </location>
</feature>
<dbReference type="Gene3D" id="1.10.287.950">
    <property type="entry name" value="Methyl-accepting chemotaxis protein"/>
    <property type="match status" value="1"/>
</dbReference>
<feature type="domain" description="Methyl-accepting transducer" evidence="4">
    <location>
        <begin position="316"/>
        <end position="552"/>
    </location>
</feature>
<dbReference type="PANTHER" id="PTHR32089:SF112">
    <property type="entry name" value="LYSOZYME-LIKE PROTEIN-RELATED"/>
    <property type="match status" value="1"/>
</dbReference>
<dbReference type="AlphaFoldDB" id="A0A7T3RDJ4"/>
<feature type="transmembrane region" description="Helical" evidence="3">
    <location>
        <begin position="53"/>
        <end position="73"/>
    </location>
</feature>
<keyword evidence="3" id="KW-1133">Transmembrane helix</keyword>
<accession>A0A7T3RDJ4</accession>
<evidence type="ECO:0000256" key="2">
    <source>
        <dbReference type="PROSITE-ProRule" id="PRU00284"/>
    </source>
</evidence>
<sequence>MENKNMKDTGGIKKEKSFEKKMLDAGAVPNLVAGLVTMVYIATLSGMDKEKCIPAILFALGLTFVLNFIVAPLTNRIITHRLSEDLYEWEHYTTTERECTGLLKRIMACPQYISFQVFLVFGGGAVFWVSTFDWLFHFQKGSISLSLYGCAMGAFTAAVLAMVRAQKLCSSYGCRIVAQGIDREEIKRRHTFGLSSVYMVLFHIIIPMLLINGISLLIAWKASDLCGFSNEFNLIQVVILSVFNILYLIGFTLLIYKRMMNSIDEMRKMLETMDDGNMHNIKMVPTDLSNEFMYNIYLANSIIELLQNILKFSAEISAQVVEAGSELSVVSKETAVTSLEQSSGIKELLTAMEESDKLSREIAVKIGEVAVVARKTTQDVGDGFDVLKQNMHKLDEIRVANETTLNGIKTLGEKISGISDIALMINSIADQTNIIAFNAEIEASSAGDAGKNFYIVASEIRRLTNSTIESTKEIRNKIIEIQHSSEELLHTSKNGSVRISEGEKIAGELHTNFEDIKASSESADVASEDIKKIIQSQTAAFEQIVVTLRQIAAGAEGFSESTQTINNSAEKLCSEAEQLEKIQPEIKTGEN</sequence>
<feature type="transmembrane region" description="Helical" evidence="3">
    <location>
        <begin position="232"/>
        <end position="256"/>
    </location>
</feature>
<dbReference type="InterPro" id="IPR004089">
    <property type="entry name" value="MCPsignal_dom"/>
</dbReference>
<organism evidence="5 6">
    <name type="scientific">Treponema peruense</name>
    <dbReference type="NCBI Taxonomy" id="2787628"/>
    <lineage>
        <taxon>Bacteria</taxon>
        <taxon>Pseudomonadati</taxon>
        <taxon>Spirochaetota</taxon>
        <taxon>Spirochaetia</taxon>
        <taxon>Spirochaetales</taxon>
        <taxon>Treponemataceae</taxon>
        <taxon>Treponema</taxon>
    </lineage>
</organism>
<feature type="transmembrane region" description="Helical" evidence="3">
    <location>
        <begin position="112"/>
        <end position="131"/>
    </location>
</feature>
<dbReference type="GO" id="GO:0016020">
    <property type="term" value="C:membrane"/>
    <property type="evidence" value="ECO:0007669"/>
    <property type="project" value="InterPro"/>
</dbReference>
<gene>
    <name evidence="5" type="ORF">IWA51_00345</name>
</gene>
<evidence type="ECO:0000313" key="5">
    <source>
        <dbReference type="EMBL" id="QQA01118.1"/>
    </source>
</evidence>
<dbReference type="RefSeq" id="WP_198442710.1">
    <property type="nucleotide sequence ID" value="NZ_CBCSHE010000024.1"/>
</dbReference>
<dbReference type="SUPFAM" id="SSF58104">
    <property type="entry name" value="Methyl-accepting chemotaxis protein (MCP) signaling domain"/>
    <property type="match status" value="1"/>
</dbReference>
<keyword evidence="6" id="KW-1185">Reference proteome</keyword>
<dbReference type="PANTHER" id="PTHR32089">
    <property type="entry name" value="METHYL-ACCEPTING CHEMOTAXIS PROTEIN MCPB"/>
    <property type="match status" value="1"/>
</dbReference>
<feature type="transmembrane region" description="Helical" evidence="3">
    <location>
        <begin position="21"/>
        <end position="41"/>
    </location>
</feature>
<reference evidence="5 6" key="1">
    <citation type="submission" date="2020-11" db="EMBL/GenBank/DDBJ databases">
        <title>Treponema Peruensis nv. sp., first commensal Treponema isolated from human feces.</title>
        <authorList>
            <person name="Belkhou C."/>
            <person name="Raes J."/>
        </authorList>
    </citation>
    <scope>NUCLEOTIDE SEQUENCE [LARGE SCALE GENOMIC DNA]</scope>
    <source>
        <strain evidence="5 6">RCC2812</strain>
    </source>
</reference>
<dbReference type="SMART" id="SM00283">
    <property type="entry name" value="MA"/>
    <property type="match status" value="1"/>
</dbReference>